<evidence type="ECO:0000313" key="4">
    <source>
        <dbReference type="Proteomes" id="UP001196413"/>
    </source>
</evidence>
<evidence type="ECO:0000256" key="1">
    <source>
        <dbReference type="SAM" id="MobiDB-lite"/>
    </source>
</evidence>
<feature type="transmembrane region" description="Helical" evidence="2">
    <location>
        <begin position="22"/>
        <end position="45"/>
    </location>
</feature>
<proteinExistence type="predicted"/>
<sequence>MSRFLHSEVLFTDSRPSDCPEIQLVVVVMLLVFQWWWLSVALLVVDFRAMVSSTTLNHVSVKLAKQSNRVVVTNRTSINSTTFKSTTNSKNSSDETSSDSIE</sequence>
<evidence type="ECO:0000313" key="3">
    <source>
        <dbReference type="EMBL" id="KAJ1366449.1"/>
    </source>
</evidence>
<gene>
    <name evidence="3" type="ORF">KIN20_027115</name>
</gene>
<dbReference type="EMBL" id="JAHQIW010005561">
    <property type="protein sequence ID" value="KAJ1366449.1"/>
    <property type="molecule type" value="Genomic_DNA"/>
</dbReference>
<comment type="caution">
    <text evidence="3">The sequence shown here is derived from an EMBL/GenBank/DDBJ whole genome shotgun (WGS) entry which is preliminary data.</text>
</comment>
<keyword evidence="2" id="KW-0472">Membrane</keyword>
<feature type="region of interest" description="Disordered" evidence="1">
    <location>
        <begin position="82"/>
        <end position="102"/>
    </location>
</feature>
<keyword evidence="2" id="KW-0812">Transmembrane</keyword>
<reference evidence="3" key="1">
    <citation type="submission" date="2021-06" db="EMBL/GenBank/DDBJ databases">
        <title>Parelaphostrongylus tenuis whole genome reference sequence.</title>
        <authorList>
            <person name="Garwood T.J."/>
            <person name="Larsen P.A."/>
            <person name="Fountain-Jones N.M."/>
            <person name="Garbe J.R."/>
            <person name="Macchietto M.G."/>
            <person name="Kania S.A."/>
            <person name="Gerhold R.W."/>
            <person name="Richards J.E."/>
            <person name="Wolf T.M."/>
        </authorList>
    </citation>
    <scope>NUCLEOTIDE SEQUENCE</scope>
    <source>
        <strain evidence="3">MNPRO001-30</strain>
        <tissue evidence="3">Meninges</tissue>
    </source>
</reference>
<name>A0AAD5QZ62_PARTN</name>
<keyword evidence="2" id="KW-1133">Transmembrane helix</keyword>
<protein>
    <recommendedName>
        <fullName evidence="5">Transmembrane protein</fullName>
    </recommendedName>
</protein>
<dbReference type="AlphaFoldDB" id="A0AAD5QZ62"/>
<evidence type="ECO:0000256" key="2">
    <source>
        <dbReference type="SAM" id="Phobius"/>
    </source>
</evidence>
<keyword evidence="4" id="KW-1185">Reference proteome</keyword>
<evidence type="ECO:0008006" key="5">
    <source>
        <dbReference type="Google" id="ProtNLM"/>
    </source>
</evidence>
<dbReference type="Proteomes" id="UP001196413">
    <property type="component" value="Unassembled WGS sequence"/>
</dbReference>
<accession>A0AAD5QZ62</accession>
<organism evidence="3 4">
    <name type="scientific">Parelaphostrongylus tenuis</name>
    <name type="common">Meningeal worm</name>
    <dbReference type="NCBI Taxonomy" id="148309"/>
    <lineage>
        <taxon>Eukaryota</taxon>
        <taxon>Metazoa</taxon>
        <taxon>Ecdysozoa</taxon>
        <taxon>Nematoda</taxon>
        <taxon>Chromadorea</taxon>
        <taxon>Rhabditida</taxon>
        <taxon>Rhabditina</taxon>
        <taxon>Rhabditomorpha</taxon>
        <taxon>Strongyloidea</taxon>
        <taxon>Metastrongylidae</taxon>
        <taxon>Parelaphostrongylus</taxon>
    </lineage>
</organism>